<keyword evidence="2" id="KW-1185">Reference proteome</keyword>
<protein>
    <submittedName>
        <fullName evidence="1">Uncharacterized protein</fullName>
    </submittedName>
</protein>
<dbReference type="EMBL" id="JAYWIO010000002">
    <property type="protein sequence ID" value="KAK7281901.1"/>
    <property type="molecule type" value="Genomic_DNA"/>
</dbReference>
<gene>
    <name evidence="1" type="ORF">RIF29_10266</name>
</gene>
<evidence type="ECO:0000313" key="2">
    <source>
        <dbReference type="Proteomes" id="UP001372338"/>
    </source>
</evidence>
<proteinExistence type="predicted"/>
<sequence length="100" mass="10962">MPFSLPVNFLRNGTIILSYIGTNIMAPIAATEAIEVAGIVKLWLNFKFMVAACFTKSVDPCATHIPVTVINEVSHMGNMFKTSFVSSTLVIVDNLHELTF</sequence>
<dbReference type="Proteomes" id="UP001372338">
    <property type="component" value="Unassembled WGS sequence"/>
</dbReference>
<comment type="caution">
    <text evidence="1">The sequence shown here is derived from an EMBL/GenBank/DDBJ whole genome shotgun (WGS) entry which is preliminary data.</text>
</comment>
<accession>A0AAN9FVK6</accession>
<evidence type="ECO:0000313" key="1">
    <source>
        <dbReference type="EMBL" id="KAK7281901.1"/>
    </source>
</evidence>
<name>A0AAN9FVK6_CROPI</name>
<reference evidence="1 2" key="1">
    <citation type="submission" date="2024-01" db="EMBL/GenBank/DDBJ databases">
        <title>The genomes of 5 underutilized Papilionoideae crops provide insights into root nodulation and disease resistanc.</title>
        <authorList>
            <person name="Yuan L."/>
        </authorList>
    </citation>
    <scope>NUCLEOTIDE SEQUENCE [LARGE SCALE GENOMIC DNA]</scope>
    <source>
        <strain evidence="1">ZHUSHIDOU_FW_LH</strain>
        <tissue evidence="1">Leaf</tissue>
    </source>
</reference>
<organism evidence="1 2">
    <name type="scientific">Crotalaria pallida</name>
    <name type="common">Smooth rattlebox</name>
    <name type="synonym">Crotalaria striata</name>
    <dbReference type="NCBI Taxonomy" id="3830"/>
    <lineage>
        <taxon>Eukaryota</taxon>
        <taxon>Viridiplantae</taxon>
        <taxon>Streptophyta</taxon>
        <taxon>Embryophyta</taxon>
        <taxon>Tracheophyta</taxon>
        <taxon>Spermatophyta</taxon>
        <taxon>Magnoliopsida</taxon>
        <taxon>eudicotyledons</taxon>
        <taxon>Gunneridae</taxon>
        <taxon>Pentapetalae</taxon>
        <taxon>rosids</taxon>
        <taxon>fabids</taxon>
        <taxon>Fabales</taxon>
        <taxon>Fabaceae</taxon>
        <taxon>Papilionoideae</taxon>
        <taxon>50 kb inversion clade</taxon>
        <taxon>genistoids sensu lato</taxon>
        <taxon>core genistoids</taxon>
        <taxon>Crotalarieae</taxon>
        <taxon>Crotalaria</taxon>
    </lineage>
</organism>
<dbReference type="AlphaFoldDB" id="A0AAN9FVK6"/>